<reference evidence="11" key="1">
    <citation type="submission" date="2017-09" db="EMBL/GenBank/DDBJ databases">
        <title>Depth-based differentiation of microbial function through sediment-hosted aquifers and enrichment of novel symbionts in the deep terrestrial subsurface.</title>
        <authorList>
            <person name="Probst A.J."/>
            <person name="Ladd B."/>
            <person name="Jarett J.K."/>
            <person name="Geller-Mcgrath D.E."/>
            <person name="Sieber C.M.K."/>
            <person name="Emerson J.B."/>
            <person name="Anantharaman K."/>
            <person name="Thomas B.C."/>
            <person name="Malmstrom R."/>
            <person name="Stieglmeier M."/>
            <person name="Klingl A."/>
            <person name="Woyke T."/>
            <person name="Ryan C.M."/>
            <person name="Banfield J.F."/>
        </authorList>
    </citation>
    <scope>NUCLEOTIDE SEQUENCE [LARGE SCALE GENOMIC DNA]</scope>
</reference>
<evidence type="ECO:0000313" key="11">
    <source>
        <dbReference type="Proteomes" id="UP000230767"/>
    </source>
</evidence>
<dbReference type="Proteomes" id="UP000230767">
    <property type="component" value="Unassembled WGS sequence"/>
</dbReference>
<dbReference type="PANTHER" id="PTHR10344:SF4">
    <property type="entry name" value="UMP-CMP KINASE 2, MITOCHONDRIAL"/>
    <property type="match status" value="1"/>
</dbReference>
<accession>A0A2M7R6U7</accession>
<keyword evidence="2 8" id="KW-0808">Transferase</keyword>
<keyword evidence="3 8" id="KW-0545">Nucleotide biosynthesis</keyword>
<evidence type="ECO:0000256" key="4">
    <source>
        <dbReference type="ARBA" id="ARBA00022741"/>
    </source>
</evidence>
<protein>
    <recommendedName>
        <fullName evidence="8">Thymidylate kinase</fullName>
        <ecNumber evidence="8">2.7.4.9</ecNumber>
    </recommendedName>
    <alternativeName>
        <fullName evidence="8">dTMP kinase</fullName>
    </alternativeName>
</protein>
<comment type="caution">
    <text evidence="10">The sequence shown here is derived from an EMBL/GenBank/DDBJ whole genome shotgun (WGS) entry which is preliminary data.</text>
</comment>
<evidence type="ECO:0000256" key="5">
    <source>
        <dbReference type="ARBA" id="ARBA00022777"/>
    </source>
</evidence>
<dbReference type="Pfam" id="PF02223">
    <property type="entry name" value="Thymidylate_kin"/>
    <property type="match status" value="1"/>
</dbReference>
<feature type="domain" description="Thymidylate kinase-like" evidence="9">
    <location>
        <begin position="13"/>
        <end position="192"/>
    </location>
</feature>
<dbReference type="HAMAP" id="MF_00165">
    <property type="entry name" value="Thymidylate_kinase"/>
    <property type="match status" value="1"/>
</dbReference>
<sequence>MQKNPYAGKFIVFEGLDGSGQSTQANLLKDFLLEKNFNVILTKEPTQDSEAGKKIRKILDKKAGVQPLQLQKLFAQDRKEHLENIIIPALKEGKIVISDRYFFSSFAYGSASGVNLEWLIKINDEFLLPNLTFILKVSPKICLGRIKKRGDKITLFEEKKELEKVWEVYKILPKLFENVYPVRKSEKKLRSKRKDIDFFNGVYIINGEKPINEVFEEVKNLAHSKLNL</sequence>
<comment type="caution">
    <text evidence="8">Lacks conserved residue(s) required for the propagation of feature annotation.</text>
</comment>
<dbReference type="InterPro" id="IPR027417">
    <property type="entry name" value="P-loop_NTPase"/>
</dbReference>
<evidence type="ECO:0000313" key="10">
    <source>
        <dbReference type="EMBL" id="PIY88953.1"/>
    </source>
</evidence>
<dbReference type="EC" id="2.7.4.9" evidence="8"/>
<evidence type="ECO:0000256" key="7">
    <source>
        <dbReference type="ARBA" id="ARBA00048743"/>
    </source>
</evidence>
<evidence type="ECO:0000256" key="3">
    <source>
        <dbReference type="ARBA" id="ARBA00022727"/>
    </source>
</evidence>
<evidence type="ECO:0000259" key="9">
    <source>
        <dbReference type="Pfam" id="PF02223"/>
    </source>
</evidence>
<dbReference type="Gene3D" id="3.40.50.300">
    <property type="entry name" value="P-loop containing nucleotide triphosphate hydrolases"/>
    <property type="match status" value="1"/>
</dbReference>
<gene>
    <name evidence="8 10" type="primary">tmk</name>
    <name evidence="10" type="ORF">COY73_02375</name>
</gene>
<evidence type="ECO:0000256" key="1">
    <source>
        <dbReference type="ARBA" id="ARBA00009776"/>
    </source>
</evidence>
<dbReference type="InterPro" id="IPR018094">
    <property type="entry name" value="Thymidylate_kinase"/>
</dbReference>
<evidence type="ECO:0000256" key="2">
    <source>
        <dbReference type="ARBA" id="ARBA00022679"/>
    </source>
</evidence>
<comment type="similarity">
    <text evidence="1 8">Belongs to the thymidylate kinase family.</text>
</comment>
<proteinExistence type="inferred from homology"/>
<evidence type="ECO:0000256" key="8">
    <source>
        <dbReference type="HAMAP-Rule" id="MF_00165"/>
    </source>
</evidence>
<dbReference type="NCBIfam" id="TIGR00041">
    <property type="entry name" value="DTMP_kinase"/>
    <property type="match status" value="1"/>
</dbReference>
<dbReference type="GO" id="GO:0006235">
    <property type="term" value="P:dTTP biosynthetic process"/>
    <property type="evidence" value="ECO:0007669"/>
    <property type="project" value="UniProtKB-UniRule"/>
</dbReference>
<dbReference type="GO" id="GO:0006233">
    <property type="term" value="P:dTDP biosynthetic process"/>
    <property type="evidence" value="ECO:0007669"/>
    <property type="project" value="InterPro"/>
</dbReference>
<keyword evidence="5 8" id="KW-0418">Kinase</keyword>
<organism evidence="10 11">
    <name type="scientific">Candidatus Nealsonbacteria bacterium CG_4_10_14_0_8_um_filter_37_14</name>
    <dbReference type="NCBI Taxonomy" id="1974684"/>
    <lineage>
        <taxon>Bacteria</taxon>
        <taxon>Candidatus Nealsoniibacteriota</taxon>
    </lineage>
</organism>
<dbReference type="CDD" id="cd01672">
    <property type="entry name" value="TMPK"/>
    <property type="match status" value="1"/>
</dbReference>
<comment type="function">
    <text evidence="8">Phosphorylation of dTMP to form dTDP in both de novo and salvage pathways of dTTP synthesis.</text>
</comment>
<name>A0A2M7R6U7_9BACT</name>
<dbReference type="GO" id="GO:0004798">
    <property type="term" value="F:dTMP kinase activity"/>
    <property type="evidence" value="ECO:0007669"/>
    <property type="project" value="UniProtKB-UniRule"/>
</dbReference>
<dbReference type="GO" id="GO:0005737">
    <property type="term" value="C:cytoplasm"/>
    <property type="evidence" value="ECO:0007669"/>
    <property type="project" value="TreeGrafter"/>
</dbReference>
<evidence type="ECO:0000256" key="6">
    <source>
        <dbReference type="ARBA" id="ARBA00022840"/>
    </source>
</evidence>
<comment type="catalytic activity">
    <reaction evidence="7 8">
        <text>dTMP + ATP = dTDP + ADP</text>
        <dbReference type="Rhea" id="RHEA:13517"/>
        <dbReference type="ChEBI" id="CHEBI:30616"/>
        <dbReference type="ChEBI" id="CHEBI:58369"/>
        <dbReference type="ChEBI" id="CHEBI:63528"/>
        <dbReference type="ChEBI" id="CHEBI:456216"/>
        <dbReference type="EC" id="2.7.4.9"/>
    </reaction>
</comment>
<dbReference type="GO" id="GO:0006227">
    <property type="term" value="P:dUDP biosynthetic process"/>
    <property type="evidence" value="ECO:0007669"/>
    <property type="project" value="TreeGrafter"/>
</dbReference>
<dbReference type="EMBL" id="PFLW01000058">
    <property type="protein sequence ID" value="PIY88953.1"/>
    <property type="molecule type" value="Genomic_DNA"/>
</dbReference>
<dbReference type="SUPFAM" id="SSF52540">
    <property type="entry name" value="P-loop containing nucleoside triphosphate hydrolases"/>
    <property type="match status" value="1"/>
</dbReference>
<keyword evidence="4 8" id="KW-0547">Nucleotide-binding</keyword>
<keyword evidence="6 8" id="KW-0067">ATP-binding</keyword>
<dbReference type="PANTHER" id="PTHR10344">
    <property type="entry name" value="THYMIDYLATE KINASE"/>
    <property type="match status" value="1"/>
</dbReference>
<dbReference type="GO" id="GO:0005524">
    <property type="term" value="F:ATP binding"/>
    <property type="evidence" value="ECO:0007669"/>
    <property type="project" value="UniProtKB-UniRule"/>
</dbReference>
<dbReference type="InterPro" id="IPR039430">
    <property type="entry name" value="Thymidylate_kin-like_dom"/>
</dbReference>
<dbReference type="AlphaFoldDB" id="A0A2M7R6U7"/>